<gene>
    <name evidence="2" type="ORF">CCMP2556_LOCUS23345</name>
    <name evidence="3" type="ORF">CCMP2556_LOCUS23618</name>
</gene>
<organism evidence="3 4">
    <name type="scientific">Durusdinium trenchii</name>
    <dbReference type="NCBI Taxonomy" id="1381693"/>
    <lineage>
        <taxon>Eukaryota</taxon>
        <taxon>Sar</taxon>
        <taxon>Alveolata</taxon>
        <taxon>Dinophyceae</taxon>
        <taxon>Suessiales</taxon>
        <taxon>Symbiodiniaceae</taxon>
        <taxon>Durusdinium</taxon>
    </lineage>
</organism>
<feature type="transmembrane region" description="Helical" evidence="1">
    <location>
        <begin position="9"/>
        <end position="30"/>
    </location>
</feature>
<keyword evidence="4" id="KW-1185">Reference proteome</keyword>
<dbReference type="Pfam" id="PF13875">
    <property type="entry name" value="DUF4202"/>
    <property type="match status" value="1"/>
</dbReference>
<dbReference type="PANTHER" id="PTHR41729">
    <property type="entry name" value="GLUTAMYL-TRNA SYNTHETASE"/>
    <property type="match status" value="1"/>
</dbReference>
<protein>
    <submittedName>
        <fullName evidence="3">Uncharacterized protein</fullName>
    </submittedName>
</protein>
<evidence type="ECO:0000313" key="3">
    <source>
        <dbReference type="EMBL" id="CAK9045064.1"/>
    </source>
</evidence>
<dbReference type="InterPro" id="IPR025255">
    <property type="entry name" value="DUF4202"/>
</dbReference>
<proteinExistence type="predicted"/>
<name>A0ABP0M2T7_9DINO</name>
<keyword evidence="1" id="KW-0812">Transmembrane</keyword>
<evidence type="ECO:0000256" key="1">
    <source>
        <dbReference type="SAM" id="Phobius"/>
    </source>
</evidence>
<keyword evidence="1" id="KW-1133">Transmembrane helix</keyword>
<evidence type="ECO:0000313" key="4">
    <source>
        <dbReference type="Proteomes" id="UP001642484"/>
    </source>
</evidence>
<dbReference type="EMBL" id="CAXAMN010014780">
    <property type="protein sequence ID" value="CAK9044325.1"/>
    <property type="molecule type" value="Genomic_DNA"/>
</dbReference>
<accession>A0ABP0M2T7</accession>
<keyword evidence="1" id="KW-0472">Membrane</keyword>
<sequence>MEKQSERRGLALGVVVATSASVLGLAAWYVRRQRKLHAVLAAIDEINLKDPRADALQEEELKLASAEQSLTAPKEWLYGQRMSRRLRCFAPWASHVVQIAARAQHVKRWVSERKAYPEGTAGYRQWRQDLGKMHAEIAKEEMLKVGYSTKEASRVTKLLTKQDIKGDKEVQLLEDVICLVFLEFYWFPFSKKHVLEPEKDAMGEEKLLDIVKKTWVKMSDQGHAAALQLDLAEKPKALILKALS</sequence>
<dbReference type="EMBL" id="CAXAMN010015113">
    <property type="protein sequence ID" value="CAK9045064.1"/>
    <property type="molecule type" value="Genomic_DNA"/>
</dbReference>
<evidence type="ECO:0000313" key="2">
    <source>
        <dbReference type="EMBL" id="CAK9044325.1"/>
    </source>
</evidence>
<dbReference type="Proteomes" id="UP001642484">
    <property type="component" value="Unassembled WGS sequence"/>
</dbReference>
<comment type="caution">
    <text evidence="3">The sequence shown here is derived from an EMBL/GenBank/DDBJ whole genome shotgun (WGS) entry which is preliminary data.</text>
</comment>
<dbReference type="PANTHER" id="PTHR41729:SF1">
    <property type="entry name" value="GLUTAMYL-TRNA SYNTHETASE"/>
    <property type="match status" value="1"/>
</dbReference>
<reference evidence="3 4" key="1">
    <citation type="submission" date="2024-02" db="EMBL/GenBank/DDBJ databases">
        <authorList>
            <person name="Chen Y."/>
            <person name="Shah S."/>
            <person name="Dougan E. K."/>
            <person name="Thang M."/>
            <person name="Chan C."/>
        </authorList>
    </citation>
    <scope>NUCLEOTIDE SEQUENCE [LARGE SCALE GENOMIC DNA]</scope>
</reference>